<dbReference type="Gene3D" id="3.40.30.10">
    <property type="entry name" value="Glutaredoxin"/>
    <property type="match status" value="1"/>
</dbReference>
<gene>
    <name evidence="2" type="ORF">ACFQDM_02220</name>
</gene>
<dbReference type="CDD" id="cd03024">
    <property type="entry name" value="DsbA_FrnE"/>
    <property type="match status" value="1"/>
</dbReference>
<sequence length="232" mass="26334">MTVLVEMVSDLVCPWCWLGLRRINAAIHEVKDEFDVELIFRPYQLDPAIPREGVGYKEYMTQKFGGVGETEKNAQKDRFSQMRELLEQYGVEEGIPFKFSGIERRPNTIDAHRIVRWAQGQGKGMAAKEVLFNAYFNDHEDIGDHDVLVRLSEKIGLNGPLIKDLLSGEADMQATMQEENAFRQLGISGVPTYIANRKVAAQGAEEVRKLVRFLRTAEKEYPLEQAEDTTPG</sequence>
<feature type="domain" description="DSBA-like thioredoxin" evidence="1">
    <location>
        <begin position="5"/>
        <end position="214"/>
    </location>
</feature>
<dbReference type="Pfam" id="PF01323">
    <property type="entry name" value="DSBA"/>
    <property type="match status" value="1"/>
</dbReference>
<dbReference type="PANTHER" id="PTHR13887">
    <property type="entry name" value="GLUTATHIONE S-TRANSFERASE KAPPA"/>
    <property type="match status" value="1"/>
</dbReference>
<evidence type="ECO:0000313" key="2">
    <source>
        <dbReference type="EMBL" id="MFC6196873.1"/>
    </source>
</evidence>
<evidence type="ECO:0000313" key="3">
    <source>
        <dbReference type="Proteomes" id="UP001596303"/>
    </source>
</evidence>
<organism evidence="2 3">
    <name type="scientific">Ponticaulis profundi</name>
    <dbReference type="NCBI Taxonomy" id="2665222"/>
    <lineage>
        <taxon>Bacteria</taxon>
        <taxon>Pseudomonadati</taxon>
        <taxon>Pseudomonadota</taxon>
        <taxon>Alphaproteobacteria</taxon>
        <taxon>Hyphomonadales</taxon>
        <taxon>Hyphomonadaceae</taxon>
        <taxon>Ponticaulis</taxon>
    </lineage>
</organism>
<dbReference type="EMBL" id="JBHSSW010000003">
    <property type="protein sequence ID" value="MFC6196873.1"/>
    <property type="molecule type" value="Genomic_DNA"/>
</dbReference>
<evidence type="ECO:0000259" key="1">
    <source>
        <dbReference type="Pfam" id="PF01323"/>
    </source>
</evidence>
<accession>A0ABW1S5U6</accession>
<dbReference type="InterPro" id="IPR036249">
    <property type="entry name" value="Thioredoxin-like_sf"/>
</dbReference>
<dbReference type="SUPFAM" id="SSF52833">
    <property type="entry name" value="Thioredoxin-like"/>
    <property type="match status" value="1"/>
</dbReference>
<dbReference type="RefSeq" id="WP_377374866.1">
    <property type="nucleotide sequence ID" value="NZ_JBHSSW010000003.1"/>
</dbReference>
<keyword evidence="3" id="KW-1185">Reference proteome</keyword>
<dbReference type="InterPro" id="IPR001853">
    <property type="entry name" value="DSBA-like_thioredoxin_dom"/>
</dbReference>
<dbReference type="PANTHER" id="PTHR13887:SF41">
    <property type="entry name" value="THIOREDOXIN SUPERFAMILY PROTEIN"/>
    <property type="match status" value="1"/>
</dbReference>
<name>A0ABW1S5U6_9PROT</name>
<dbReference type="Proteomes" id="UP001596303">
    <property type="component" value="Unassembled WGS sequence"/>
</dbReference>
<comment type="caution">
    <text evidence="2">The sequence shown here is derived from an EMBL/GenBank/DDBJ whole genome shotgun (WGS) entry which is preliminary data.</text>
</comment>
<protein>
    <submittedName>
        <fullName evidence="2">DsbA family oxidoreductase</fullName>
    </submittedName>
</protein>
<proteinExistence type="predicted"/>
<reference evidence="3" key="1">
    <citation type="journal article" date="2019" name="Int. J. Syst. Evol. Microbiol.">
        <title>The Global Catalogue of Microorganisms (GCM) 10K type strain sequencing project: providing services to taxonomists for standard genome sequencing and annotation.</title>
        <authorList>
            <consortium name="The Broad Institute Genomics Platform"/>
            <consortium name="The Broad Institute Genome Sequencing Center for Infectious Disease"/>
            <person name="Wu L."/>
            <person name="Ma J."/>
        </authorList>
    </citation>
    <scope>NUCLEOTIDE SEQUENCE [LARGE SCALE GENOMIC DNA]</scope>
    <source>
        <strain evidence="3">CGMCC-1.15741</strain>
    </source>
</reference>